<dbReference type="GO" id="GO:0004867">
    <property type="term" value="F:serine-type endopeptidase inhibitor activity"/>
    <property type="evidence" value="ECO:0007669"/>
    <property type="project" value="UniProtKB-KW"/>
</dbReference>
<proteinExistence type="inferred from homology"/>
<reference evidence="7" key="1">
    <citation type="submission" date="2022-01" db="EMBL/GenBank/DDBJ databases">
        <authorList>
            <person name="King R."/>
        </authorList>
    </citation>
    <scope>NUCLEOTIDE SEQUENCE</scope>
</reference>
<feature type="compositionally biased region" description="Low complexity" evidence="4">
    <location>
        <begin position="486"/>
        <end position="495"/>
    </location>
</feature>
<organism evidence="7 8">
    <name type="scientific">Phaedon cochleariae</name>
    <name type="common">Mustard beetle</name>
    <dbReference type="NCBI Taxonomy" id="80249"/>
    <lineage>
        <taxon>Eukaryota</taxon>
        <taxon>Metazoa</taxon>
        <taxon>Ecdysozoa</taxon>
        <taxon>Arthropoda</taxon>
        <taxon>Hexapoda</taxon>
        <taxon>Insecta</taxon>
        <taxon>Pterygota</taxon>
        <taxon>Neoptera</taxon>
        <taxon>Endopterygota</taxon>
        <taxon>Coleoptera</taxon>
        <taxon>Polyphaga</taxon>
        <taxon>Cucujiformia</taxon>
        <taxon>Chrysomeloidea</taxon>
        <taxon>Chrysomelidae</taxon>
        <taxon>Chrysomelinae</taxon>
        <taxon>Chrysomelini</taxon>
        <taxon>Phaedon</taxon>
    </lineage>
</organism>
<keyword evidence="2" id="KW-0722">Serine protease inhibitor</keyword>
<accession>A0A9N9X5M3</accession>
<feature type="compositionally biased region" description="Low complexity" evidence="4">
    <location>
        <begin position="422"/>
        <end position="432"/>
    </location>
</feature>
<dbReference type="Gene3D" id="2.30.39.10">
    <property type="entry name" value="Alpha-1-antitrypsin, domain 1"/>
    <property type="match status" value="1"/>
</dbReference>
<dbReference type="InterPro" id="IPR036186">
    <property type="entry name" value="Serpin_sf"/>
</dbReference>
<evidence type="ECO:0000256" key="1">
    <source>
        <dbReference type="ARBA" id="ARBA00022690"/>
    </source>
</evidence>
<dbReference type="GO" id="GO:0005615">
    <property type="term" value="C:extracellular space"/>
    <property type="evidence" value="ECO:0007669"/>
    <property type="project" value="InterPro"/>
</dbReference>
<keyword evidence="1" id="KW-0646">Protease inhibitor</keyword>
<feature type="compositionally biased region" description="Polar residues" evidence="4">
    <location>
        <begin position="282"/>
        <end position="352"/>
    </location>
</feature>
<feature type="compositionally biased region" description="Polar residues" evidence="4">
    <location>
        <begin position="406"/>
        <end position="421"/>
    </location>
</feature>
<evidence type="ECO:0000256" key="3">
    <source>
        <dbReference type="RuleBase" id="RU000411"/>
    </source>
</evidence>
<dbReference type="Proteomes" id="UP001153737">
    <property type="component" value="Chromosome 9"/>
</dbReference>
<comment type="similarity">
    <text evidence="3">Belongs to the serpin family.</text>
</comment>
<dbReference type="InterPro" id="IPR023795">
    <property type="entry name" value="Serpin_CS"/>
</dbReference>
<dbReference type="SUPFAM" id="SSF56574">
    <property type="entry name" value="Serpins"/>
    <property type="match status" value="1"/>
</dbReference>
<evidence type="ECO:0000313" key="8">
    <source>
        <dbReference type="Proteomes" id="UP001153737"/>
    </source>
</evidence>
<feature type="compositionally biased region" description="Low complexity" evidence="4">
    <location>
        <begin position="271"/>
        <end position="281"/>
    </location>
</feature>
<feature type="signal peptide" evidence="5">
    <location>
        <begin position="1"/>
        <end position="17"/>
    </location>
</feature>
<dbReference type="InterPro" id="IPR000215">
    <property type="entry name" value="Serpin_fam"/>
</dbReference>
<evidence type="ECO:0000256" key="4">
    <source>
        <dbReference type="SAM" id="MobiDB-lite"/>
    </source>
</evidence>
<feature type="domain" description="Serpin" evidence="6">
    <location>
        <begin position="890"/>
        <end position="1314"/>
    </location>
</feature>
<evidence type="ECO:0000256" key="5">
    <source>
        <dbReference type="SAM" id="SignalP"/>
    </source>
</evidence>
<feature type="region of interest" description="Disordered" evidence="4">
    <location>
        <begin position="381"/>
        <end position="538"/>
    </location>
</feature>
<keyword evidence="5" id="KW-0732">Signal</keyword>
<feature type="region of interest" description="Disordered" evidence="4">
    <location>
        <begin position="271"/>
        <end position="352"/>
    </location>
</feature>
<sequence>MWIPILLVINLALLASSYNEPEETTDGEHSRKILGSSVVTSVSVIMDTGNGTKAIYTDSLGRPLAKPSASSELASPIDLLNPDRYEFYTFDDDGNLVRRLMSLDEIRGIIATGDSDGLEYDSLSSQNYIPENRVNDVLSNVQGVLKGEMELHKNKVDSKPVFDTPDVSDSWSMILPAIFGNSGADINPEKPVQHVTPDTIMIDTTLDAASSIASSSTTKAVPQLADTTTERLPSSLLTLETKENVEIPTTEASSVTSQKEDDAIITASEEVTMTEVSSSPSIQLTTSVQENSSTESSHIPVSSTTIRNIPTTETVSPLTSETHATTSNITEPEQVTTTSDPLLKSSITNSQETPSTVKYLTISSTHLPISSSTERASLMTVTEVSSTERELSTSSTNLPLVRSTEETSAITDRSPTERNQPSSSTEVTGSSSDLLRSSTNIPAEQPSAITEESSSASASVNNPSTLTSSSTNLATEPTSMATLIVSSTSQESPSSTIAPTERTSEDTAPTTERRIISDSSVINETYTTTTPYENNKTPVSTSEIIGQLISTTNSDLETEIVNQILDQSDNRFETTQRNSLTTEIEQTTTDTDMNLMGSIQELVSQTLQNVDEIVLVDAAEITSTMSSPSSSGNNISSEITEPSIYQIISSSSISSAQNVSRGNETIEKSDSPMMKITILNKEGVGTDQGPIKNTKIEKISELNTTQTTEVSKNNETLATITELYNPTEITTLPIKTEKPTADMVTVTEPVNEGQSTESLLEPSIEIIIKESGNVSSSSDTKQPQNTTEQPVIPVTTEMVTTTPLKEAEKPVIKDTDKGESNWTLVPTVKPHAEPKKPQTTPSPSYPELIQPPQPIDLEPKPLQGFGLEDSISTLDEDIHKYSQLCNELAFNYWKTVTTGLSSARSIFVSPFGAISLLAMIFLGARGSTSGEMDEILKLDDMVTFNPHLIFKNVSESIDLEKSNSGVVASAIVRELFSDRQRGMLLPFYKARAKAFYDGFVEEINFSEIGDVIRRRTNLQVKKYSDGKVGEFLKDSFVSARSPLAGISVNVFQTDCSNTSTAGRDGEMHFVVLPSIRQRRLVPIPAVVYRSNFLAGYDPSLDATAVSLGTKDQIVSTILVIPGQQGMPAPGDGLARLEKSLVESSFKTGAWSRLLRSLIPRTGLEVQIPRVIHRSVINATMALKKLGFNELFDENKADLTGMNGVQNELYLSDILQINSFTTCGELRNADSHHSEIYPANVISRRLEKSLDENSLEDFRMTGPNPLLFDQEVPLPLRPRQARVPEMPRLRFDRPFLYFVRHNPTGLILHIGRFNPRLLP</sequence>
<dbReference type="PANTHER" id="PTHR11461">
    <property type="entry name" value="SERINE PROTEASE INHIBITOR, SERPIN"/>
    <property type="match status" value="1"/>
</dbReference>
<dbReference type="InterPro" id="IPR042178">
    <property type="entry name" value="Serpin_sf_1"/>
</dbReference>
<feature type="compositionally biased region" description="Polar residues" evidence="4">
    <location>
        <begin position="433"/>
        <end position="450"/>
    </location>
</feature>
<dbReference type="InterPro" id="IPR023796">
    <property type="entry name" value="Serpin_dom"/>
</dbReference>
<keyword evidence="8" id="KW-1185">Reference proteome</keyword>
<dbReference type="Gene3D" id="3.30.497.10">
    <property type="entry name" value="Antithrombin, subunit I, domain 2"/>
    <property type="match status" value="1"/>
</dbReference>
<feature type="compositionally biased region" description="Low complexity" evidence="4">
    <location>
        <begin position="524"/>
        <end position="538"/>
    </location>
</feature>
<protein>
    <recommendedName>
        <fullName evidence="6">Serpin domain-containing protein</fullName>
    </recommendedName>
</protein>
<evidence type="ECO:0000313" key="7">
    <source>
        <dbReference type="EMBL" id="CAG9825292.1"/>
    </source>
</evidence>
<name>A0A9N9X5M3_PHACE</name>
<feature type="compositionally biased region" description="Low complexity" evidence="4">
    <location>
        <begin position="451"/>
        <end position="472"/>
    </location>
</feature>
<dbReference type="InterPro" id="IPR042185">
    <property type="entry name" value="Serpin_sf_2"/>
</dbReference>
<evidence type="ECO:0000259" key="6">
    <source>
        <dbReference type="SMART" id="SM00093"/>
    </source>
</evidence>
<gene>
    <name evidence="7" type="ORF">PHAECO_LOCUS12959</name>
</gene>
<feature type="chain" id="PRO_5040414305" description="Serpin domain-containing protein" evidence="5">
    <location>
        <begin position="18"/>
        <end position="1318"/>
    </location>
</feature>
<dbReference type="PANTHER" id="PTHR11461:SF372">
    <property type="entry name" value="ACCESSORY GLAND PROTEIN ACP76A-RELATED"/>
    <property type="match status" value="1"/>
</dbReference>
<dbReference type="PROSITE" id="PS00284">
    <property type="entry name" value="SERPIN"/>
    <property type="match status" value="1"/>
</dbReference>
<dbReference type="Pfam" id="PF00079">
    <property type="entry name" value="Serpin"/>
    <property type="match status" value="1"/>
</dbReference>
<dbReference type="OrthoDB" id="1063785at2759"/>
<dbReference type="SMART" id="SM00093">
    <property type="entry name" value="SERPIN"/>
    <property type="match status" value="1"/>
</dbReference>
<feature type="compositionally biased region" description="Polar residues" evidence="4">
    <location>
        <begin position="473"/>
        <end position="485"/>
    </location>
</feature>
<reference evidence="7" key="2">
    <citation type="submission" date="2022-10" db="EMBL/GenBank/DDBJ databases">
        <authorList>
            <consortium name="ENA_rothamsted_submissions"/>
            <consortium name="culmorum"/>
            <person name="King R."/>
        </authorList>
    </citation>
    <scope>NUCLEOTIDE SEQUENCE</scope>
</reference>
<evidence type="ECO:0000256" key="2">
    <source>
        <dbReference type="ARBA" id="ARBA00022900"/>
    </source>
</evidence>
<dbReference type="EMBL" id="OU896715">
    <property type="protein sequence ID" value="CAG9825292.1"/>
    <property type="molecule type" value="Genomic_DNA"/>
</dbReference>